<reference evidence="2" key="2">
    <citation type="submission" date="2015-06" db="UniProtKB">
        <authorList>
            <consortium name="EnsemblMetazoa"/>
        </authorList>
    </citation>
    <scope>IDENTIFICATION</scope>
</reference>
<sequence length="182" mass="22261">MLLQLIRFWLISAIFQNCYTQRFYHYYPNRYRFVYPMIDYQKYRRPVNYHDYHQDQFHPVYLNDDQESFKNDYYPILKNYKGNRYKKPPHYLDENVNYGYDYEANQPNYDNHQEPIEPHVRFFGQPAPFAHSHDNFDKETTADEVISRRINPLPHSFNPALRSSITRLQHIEANQQKSGQPQ</sequence>
<evidence type="ECO:0000313" key="2">
    <source>
        <dbReference type="EnsemblMetazoa" id="tetur05g06700.1"/>
    </source>
</evidence>
<reference evidence="3" key="1">
    <citation type="submission" date="2011-08" db="EMBL/GenBank/DDBJ databases">
        <authorList>
            <person name="Rombauts S."/>
        </authorList>
    </citation>
    <scope>NUCLEOTIDE SEQUENCE</scope>
    <source>
        <strain evidence="3">London</strain>
    </source>
</reference>
<organism evidence="2 3">
    <name type="scientific">Tetranychus urticae</name>
    <name type="common">Two-spotted spider mite</name>
    <dbReference type="NCBI Taxonomy" id="32264"/>
    <lineage>
        <taxon>Eukaryota</taxon>
        <taxon>Metazoa</taxon>
        <taxon>Ecdysozoa</taxon>
        <taxon>Arthropoda</taxon>
        <taxon>Chelicerata</taxon>
        <taxon>Arachnida</taxon>
        <taxon>Acari</taxon>
        <taxon>Acariformes</taxon>
        <taxon>Trombidiformes</taxon>
        <taxon>Prostigmata</taxon>
        <taxon>Eleutherengona</taxon>
        <taxon>Raphignathae</taxon>
        <taxon>Tetranychoidea</taxon>
        <taxon>Tetranychidae</taxon>
        <taxon>Tetranychus</taxon>
    </lineage>
</organism>
<dbReference type="AlphaFoldDB" id="T1K5L7"/>
<protein>
    <submittedName>
        <fullName evidence="2">Uncharacterized protein</fullName>
    </submittedName>
</protein>
<dbReference type="EnsemblMetazoa" id="tetur05g06700.1">
    <property type="protein sequence ID" value="tetur05g06700.1"/>
    <property type="gene ID" value="tetur05g06700"/>
</dbReference>
<keyword evidence="3" id="KW-1185">Reference proteome</keyword>
<dbReference type="EMBL" id="CAEY01001590">
    <property type="status" value="NOT_ANNOTATED_CDS"/>
    <property type="molecule type" value="Genomic_DNA"/>
</dbReference>
<name>T1K5L7_TETUR</name>
<feature type="signal peptide" evidence="1">
    <location>
        <begin position="1"/>
        <end position="20"/>
    </location>
</feature>
<accession>T1K5L7</accession>
<feature type="chain" id="PRO_5004581051" evidence="1">
    <location>
        <begin position="21"/>
        <end position="182"/>
    </location>
</feature>
<dbReference type="Proteomes" id="UP000015104">
    <property type="component" value="Unassembled WGS sequence"/>
</dbReference>
<dbReference type="HOGENOM" id="CLU_1483858_0_0_1"/>
<evidence type="ECO:0000256" key="1">
    <source>
        <dbReference type="SAM" id="SignalP"/>
    </source>
</evidence>
<proteinExistence type="predicted"/>
<keyword evidence="1" id="KW-0732">Signal</keyword>
<evidence type="ECO:0000313" key="3">
    <source>
        <dbReference type="Proteomes" id="UP000015104"/>
    </source>
</evidence>